<dbReference type="Proteomes" id="UP000010953">
    <property type="component" value="Unassembled WGS sequence"/>
</dbReference>
<organism evidence="1 2">
    <name type="scientific">Mariniradius saccharolyticus AK6</name>
    <dbReference type="NCBI Taxonomy" id="1239962"/>
    <lineage>
        <taxon>Bacteria</taxon>
        <taxon>Pseudomonadati</taxon>
        <taxon>Bacteroidota</taxon>
        <taxon>Cytophagia</taxon>
        <taxon>Cytophagales</taxon>
        <taxon>Cyclobacteriaceae</taxon>
        <taxon>Mariniradius</taxon>
    </lineage>
</organism>
<name>M7Y832_9BACT</name>
<sequence length="62" mass="7107">MYDSDAVGQFFQVVLHVQWFQTLKYKIPGFAAVKKEYRSIEVLKMGCDIGIKNPPIPCHAFC</sequence>
<proteinExistence type="predicted"/>
<dbReference type="InParanoid" id="M7Y832"/>
<gene>
    <name evidence="1" type="ORF">C943_00619</name>
</gene>
<reference evidence="1" key="1">
    <citation type="submission" date="2013-01" db="EMBL/GenBank/DDBJ databases">
        <title>Genome assembly of Mariniradius saccharolyticus AK6.</title>
        <authorList>
            <person name="Vaidya B."/>
            <person name="Khatri I."/>
            <person name="Tanuku N.R.S."/>
            <person name="Subramanian S."/>
            <person name="Pinnaka A."/>
        </authorList>
    </citation>
    <scope>NUCLEOTIDE SEQUENCE [LARGE SCALE GENOMIC DNA]</scope>
    <source>
        <strain evidence="1">AK6</strain>
    </source>
</reference>
<accession>M7Y832</accession>
<dbReference type="EMBL" id="AMZY02000010">
    <property type="protein sequence ID" value="EMS33341.1"/>
    <property type="molecule type" value="Genomic_DNA"/>
</dbReference>
<evidence type="ECO:0000313" key="2">
    <source>
        <dbReference type="Proteomes" id="UP000010953"/>
    </source>
</evidence>
<keyword evidence="2" id="KW-1185">Reference proteome</keyword>
<comment type="caution">
    <text evidence="1">The sequence shown here is derived from an EMBL/GenBank/DDBJ whole genome shotgun (WGS) entry which is preliminary data.</text>
</comment>
<protein>
    <submittedName>
        <fullName evidence="1">Uncharacterized protein</fullName>
    </submittedName>
</protein>
<dbReference type="AlphaFoldDB" id="M7Y832"/>
<evidence type="ECO:0000313" key="1">
    <source>
        <dbReference type="EMBL" id="EMS33341.1"/>
    </source>
</evidence>